<dbReference type="NCBIfam" id="TIGR02883">
    <property type="entry name" value="spore_cwlD"/>
    <property type="match status" value="1"/>
</dbReference>
<dbReference type="Proteomes" id="UP001196301">
    <property type="component" value="Unassembled WGS sequence"/>
</dbReference>
<evidence type="ECO:0000256" key="1">
    <source>
        <dbReference type="ARBA" id="ARBA00022801"/>
    </source>
</evidence>
<dbReference type="InterPro" id="IPR050695">
    <property type="entry name" value="N-acetylmuramoyl_amidase_3"/>
</dbReference>
<keyword evidence="1 3" id="KW-0378">Hydrolase</keyword>
<dbReference type="Pfam" id="PF01520">
    <property type="entry name" value="Amidase_3"/>
    <property type="match status" value="1"/>
</dbReference>
<gene>
    <name evidence="3" type="primary">cwlD</name>
    <name evidence="3" type="ORF">KQI20_02375</name>
</gene>
<dbReference type="PANTHER" id="PTHR30404">
    <property type="entry name" value="N-ACETYLMURAMOYL-L-ALANINE AMIDASE"/>
    <property type="match status" value="1"/>
</dbReference>
<organism evidence="3 4">
    <name type="scientific">Intestinibacter bartlettii</name>
    <dbReference type="NCBI Taxonomy" id="261299"/>
    <lineage>
        <taxon>Bacteria</taxon>
        <taxon>Bacillati</taxon>
        <taxon>Bacillota</taxon>
        <taxon>Clostridia</taxon>
        <taxon>Peptostreptococcales</taxon>
        <taxon>Peptostreptococcaceae</taxon>
        <taxon>Intestinibacter</taxon>
    </lineage>
</organism>
<accession>A0ABS6DTX5</accession>
<dbReference type="EC" id="3.5.1.28" evidence="3"/>
<dbReference type="InterPro" id="IPR014234">
    <property type="entry name" value="Spore_CwlD"/>
</dbReference>
<dbReference type="GO" id="GO:0008745">
    <property type="term" value="F:N-acetylmuramoyl-L-alanine amidase activity"/>
    <property type="evidence" value="ECO:0007669"/>
    <property type="project" value="UniProtKB-EC"/>
</dbReference>
<reference evidence="3 4" key="1">
    <citation type="submission" date="2021-06" db="EMBL/GenBank/DDBJ databases">
        <authorList>
            <person name="Sun Q."/>
            <person name="Li D."/>
        </authorList>
    </citation>
    <scope>NUCLEOTIDE SEQUENCE [LARGE SCALE GENOMIC DNA]</scope>
    <source>
        <strain evidence="3 4">N19</strain>
    </source>
</reference>
<feature type="domain" description="MurNAc-LAA" evidence="2">
    <location>
        <begin position="116"/>
        <end position="228"/>
    </location>
</feature>
<proteinExistence type="predicted"/>
<dbReference type="RefSeq" id="WP_216568434.1">
    <property type="nucleotide sequence ID" value="NZ_JAHLOQ010000004.1"/>
</dbReference>
<dbReference type="PANTHER" id="PTHR30404:SF0">
    <property type="entry name" value="N-ACETYLMURAMOYL-L-ALANINE AMIDASE AMIC"/>
    <property type="match status" value="1"/>
</dbReference>
<protein>
    <submittedName>
        <fullName evidence="3">N-acetylmuramoyl-L-alanine amidase CwlD</fullName>
        <ecNumber evidence="3">3.5.1.28</ecNumber>
    </submittedName>
</protein>
<dbReference type="SMART" id="SM00646">
    <property type="entry name" value="Ami_3"/>
    <property type="match status" value="1"/>
</dbReference>
<sequence length="238" mass="27068">MKKWKYIIISIAVLITSLLILKVKNEAADVMEYMPVANKIIVLDAGHGGIDPGAMNNDKTILEKDVNLAITKKLRDLLEASGATVIMTRDKDVSLYEEDGNKTIRQKYNENLRNRKNIIDQSDADVFVSIHLNAFEQSKYYGAQTFYPKGKDDGKELAQFIQDELKRVVDQDNDRKIKPRDDIYLLKNTTMPSVLIECGFLSNEKESKLLADSKYQDKVAWAIYVGIQKYLGQIAENN</sequence>
<comment type="caution">
    <text evidence="3">The sequence shown here is derived from an EMBL/GenBank/DDBJ whole genome shotgun (WGS) entry which is preliminary data.</text>
</comment>
<dbReference type="CDD" id="cd02696">
    <property type="entry name" value="MurNAc-LAA"/>
    <property type="match status" value="1"/>
</dbReference>
<evidence type="ECO:0000259" key="2">
    <source>
        <dbReference type="SMART" id="SM00646"/>
    </source>
</evidence>
<dbReference type="InterPro" id="IPR002508">
    <property type="entry name" value="MurNAc-LAA_cat"/>
</dbReference>
<evidence type="ECO:0000313" key="3">
    <source>
        <dbReference type="EMBL" id="MBU5335276.1"/>
    </source>
</evidence>
<name>A0ABS6DTX5_9FIRM</name>
<dbReference type="EMBL" id="JAHLOQ010000004">
    <property type="protein sequence ID" value="MBU5335276.1"/>
    <property type="molecule type" value="Genomic_DNA"/>
</dbReference>
<keyword evidence="4" id="KW-1185">Reference proteome</keyword>
<evidence type="ECO:0000313" key="4">
    <source>
        <dbReference type="Proteomes" id="UP001196301"/>
    </source>
</evidence>